<dbReference type="Proteomes" id="UP001158049">
    <property type="component" value="Unassembled WGS sequence"/>
</dbReference>
<comment type="caution">
    <text evidence="3">The sequence shown here is derived from an EMBL/GenBank/DDBJ whole genome shotgun (WGS) entry which is preliminary data.</text>
</comment>
<name>A0ABY1PUB2_9BURK</name>
<dbReference type="EMBL" id="FXUL01000002">
    <property type="protein sequence ID" value="SMP48025.1"/>
    <property type="molecule type" value="Genomic_DNA"/>
</dbReference>
<dbReference type="Pfam" id="PF08808">
    <property type="entry name" value="RES"/>
    <property type="match status" value="1"/>
</dbReference>
<feature type="region of interest" description="Disordered" evidence="1">
    <location>
        <begin position="233"/>
        <end position="253"/>
    </location>
</feature>
<evidence type="ECO:0000313" key="4">
    <source>
        <dbReference type="Proteomes" id="UP001158049"/>
    </source>
</evidence>
<protein>
    <submittedName>
        <fullName evidence="3">RES domain-containing protein</fullName>
    </submittedName>
</protein>
<evidence type="ECO:0000259" key="2">
    <source>
        <dbReference type="SMART" id="SM00953"/>
    </source>
</evidence>
<proteinExistence type="predicted"/>
<organism evidence="3 4">
    <name type="scientific">Noviherbaspirillum suwonense</name>
    <dbReference type="NCBI Taxonomy" id="1224511"/>
    <lineage>
        <taxon>Bacteria</taxon>
        <taxon>Pseudomonadati</taxon>
        <taxon>Pseudomonadota</taxon>
        <taxon>Betaproteobacteria</taxon>
        <taxon>Burkholderiales</taxon>
        <taxon>Oxalobacteraceae</taxon>
        <taxon>Noviherbaspirillum</taxon>
    </lineage>
</organism>
<gene>
    <name evidence="3" type="ORF">SAMN06295970_10290</name>
</gene>
<dbReference type="InterPro" id="IPR014914">
    <property type="entry name" value="RES_dom"/>
</dbReference>
<dbReference type="SMART" id="SM00953">
    <property type="entry name" value="RES"/>
    <property type="match status" value="1"/>
</dbReference>
<feature type="domain" description="RES" evidence="2">
    <location>
        <begin position="66"/>
        <end position="200"/>
    </location>
</feature>
<evidence type="ECO:0000313" key="3">
    <source>
        <dbReference type="EMBL" id="SMP48025.1"/>
    </source>
</evidence>
<evidence type="ECO:0000256" key="1">
    <source>
        <dbReference type="SAM" id="MobiDB-lite"/>
    </source>
</evidence>
<accession>A0ABY1PUB2</accession>
<sequence length="253" mass="27900">MADTLAAHAAPFRLDLWRAVEAQHKIATMVLVDTLDEQALLESLLDQSKPALDESLRRLHWLLFTPFRYPPLPSGSRFRGPAEPGVFYGADERRTACAELGYWRWRFLMDSPALDGIGPIPQTLFRTPVAGRGIDLRLPPFDGRRTAWTDPADYAACQAIARTARAEGIELIRYASVRDPQSGACAAVLAHAAFAASQPAETEIWMLVVARQHVIWRHNSVFDDTAFEFDATAWTGGPPAPPNPPGTSSPLSR</sequence>
<reference evidence="3 4" key="1">
    <citation type="submission" date="2017-05" db="EMBL/GenBank/DDBJ databases">
        <authorList>
            <person name="Varghese N."/>
            <person name="Submissions S."/>
        </authorList>
    </citation>
    <scope>NUCLEOTIDE SEQUENCE [LARGE SCALE GENOMIC DNA]</scope>
    <source>
        <strain evidence="3 4">DSM 26001</strain>
    </source>
</reference>
<feature type="compositionally biased region" description="Pro residues" evidence="1">
    <location>
        <begin position="238"/>
        <end position="247"/>
    </location>
</feature>
<keyword evidence="4" id="KW-1185">Reference proteome</keyword>